<evidence type="ECO:0000313" key="2">
    <source>
        <dbReference type="EMBL" id="MBR0795064.1"/>
    </source>
</evidence>
<keyword evidence="3" id="KW-1185">Reference proteome</keyword>
<feature type="signal peptide" evidence="1">
    <location>
        <begin position="1"/>
        <end position="20"/>
    </location>
</feature>
<reference evidence="3" key="1">
    <citation type="journal article" date="2021" name="ISME J.">
        <title>Evolutionary origin and ecological implication of a unique nif island in free-living Bradyrhizobium lineages.</title>
        <authorList>
            <person name="Tao J."/>
        </authorList>
    </citation>
    <scope>NUCLEOTIDE SEQUENCE [LARGE SCALE GENOMIC DNA]</scope>
    <source>
        <strain evidence="3">SZCCT0434</strain>
    </source>
</reference>
<feature type="chain" id="PRO_5045757151" evidence="1">
    <location>
        <begin position="21"/>
        <end position="113"/>
    </location>
</feature>
<evidence type="ECO:0000256" key="1">
    <source>
        <dbReference type="SAM" id="SignalP"/>
    </source>
</evidence>
<dbReference type="Proteomes" id="UP001315278">
    <property type="component" value="Unassembled WGS sequence"/>
</dbReference>
<gene>
    <name evidence="2" type="ORF">JQ615_06675</name>
</gene>
<dbReference type="EMBL" id="JAFCJH010000005">
    <property type="protein sequence ID" value="MBR0795064.1"/>
    <property type="molecule type" value="Genomic_DNA"/>
</dbReference>
<proteinExistence type="predicted"/>
<sequence length="113" mass="12417">MKRLSLVALLLVGSVAAAHADNDIYNNMLKQKRGDDALHVDAAFCDAQFGAPQNGTPTSRQYKSCMRARGWRFSRTIRERAKPDDGYPDPDNPGLICHDFKIGGITGSDCSNF</sequence>
<organism evidence="2 3">
    <name type="scientific">Bradyrhizobium jicamae</name>
    <dbReference type="NCBI Taxonomy" id="280332"/>
    <lineage>
        <taxon>Bacteria</taxon>
        <taxon>Pseudomonadati</taxon>
        <taxon>Pseudomonadota</taxon>
        <taxon>Alphaproteobacteria</taxon>
        <taxon>Hyphomicrobiales</taxon>
        <taxon>Nitrobacteraceae</taxon>
        <taxon>Bradyrhizobium</taxon>
    </lineage>
</organism>
<comment type="caution">
    <text evidence="2">The sequence shown here is derived from an EMBL/GenBank/DDBJ whole genome shotgun (WGS) entry which is preliminary data.</text>
</comment>
<name>A0ABS5FE27_9BRAD</name>
<dbReference type="RefSeq" id="WP_212397592.1">
    <property type="nucleotide sequence ID" value="NZ_JAFCJH010000005.1"/>
</dbReference>
<protein>
    <submittedName>
        <fullName evidence="2">Uncharacterized protein</fullName>
    </submittedName>
</protein>
<evidence type="ECO:0000313" key="3">
    <source>
        <dbReference type="Proteomes" id="UP001315278"/>
    </source>
</evidence>
<accession>A0ABS5FE27</accession>
<keyword evidence="1" id="KW-0732">Signal</keyword>